<accession>A0A3M3A2X7</accession>
<name>A0A3M3A2X7_PSEYM</name>
<feature type="non-terminal residue" evidence="1">
    <location>
        <position position="132"/>
    </location>
</feature>
<dbReference type="EMBL" id="RBNL01000974">
    <property type="protein sequence ID" value="RML94587.1"/>
    <property type="molecule type" value="Genomic_DNA"/>
</dbReference>
<dbReference type="Proteomes" id="UP000282378">
    <property type="component" value="Unassembled WGS sequence"/>
</dbReference>
<protein>
    <submittedName>
        <fullName evidence="1">Uncharacterized protein</fullName>
    </submittedName>
</protein>
<reference evidence="1 2" key="1">
    <citation type="submission" date="2018-08" db="EMBL/GenBank/DDBJ databases">
        <title>Recombination of ecologically and evolutionarily significant loci maintains genetic cohesion in the Pseudomonas syringae species complex.</title>
        <authorList>
            <person name="Dillon M."/>
            <person name="Thakur S."/>
            <person name="Almeida R.N.D."/>
            <person name="Weir B.S."/>
            <person name="Guttman D.S."/>
        </authorList>
    </citation>
    <scope>NUCLEOTIDE SEQUENCE [LARGE SCALE GENOMIC DNA]</scope>
    <source>
        <strain evidence="1 2">88_10</strain>
    </source>
</reference>
<sequence length="132" mass="14780">SRGVSQEKPRNVRVTKLSTEHMHSGLANLLIHIPRHGVCGVLIEKAKGFSRSDSIILKIPRSLRQRKFELHSLQLTHQEVLCFAEVQEFLDGSTILLDELSSVPAIQDFGLLKGGERLVRDEEFEVAVVEIG</sequence>
<comment type="caution">
    <text evidence="1">The sequence shown here is derived from an EMBL/GenBank/DDBJ whole genome shotgun (WGS) entry which is preliminary data.</text>
</comment>
<dbReference type="AlphaFoldDB" id="A0A3M3A2X7"/>
<feature type="non-terminal residue" evidence="1">
    <location>
        <position position="1"/>
    </location>
</feature>
<organism evidence="1 2">
    <name type="scientific">Pseudomonas syringae pv. maculicola</name>
    <dbReference type="NCBI Taxonomy" id="59511"/>
    <lineage>
        <taxon>Bacteria</taxon>
        <taxon>Pseudomonadati</taxon>
        <taxon>Pseudomonadota</taxon>
        <taxon>Gammaproteobacteria</taxon>
        <taxon>Pseudomonadales</taxon>
        <taxon>Pseudomonadaceae</taxon>
        <taxon>Pseudomonas</taxon>
    </lineage>
</organism>
<evidence type="ECO:0000313" key="2">
    <source>
        <dbReference type="Proteomes" id="UP000282378"/>
    </source>
</evidence>
<proteinExistence type="predicted"/>
<evidence type="ECO:0000313" key="1">
    <source>
        <dbReference type="EMBL" id="RML94587.1"/>
    </source>
</evidence>
<gene>
    <name evidence="1" type="ORF">APX70_03489</name>
</gene>